<comment type="similarity">
    <text evidence="2">Belongs to the glycosyltransferase 2 family.</text>
</comment>
<dbReference type="GO" id="GO:0016757">
    <property type="term" value="F:glycosyltransferase activity"/>
    <property type="evidence" value="ECO:0007669"/>
    <property type="project" value="UniProtKB-KW"/>
</dbReference>
<evidence type="ECO:0000256" key="3">
    <source>
        <dbReference type="ARBA" id="ARBA00022676"/>
    </source>
</evidence>
<proteinExistence type="inferred from homology"/>
<dbReference type="PANTHER" id="PTHR48090">
    <property type="entry name" value="UNDECAPRENYL-PHOSPHATE 4-DEOXY-4-FORMAMIDO-L-ARABINOSE TRANSFERASE-RELATED"/>
    <property type="match status" value="1"/>
</dbReference>
<dbReference type="RefSeq" id="WP_006501246.1">
    <property type="nucleotide sequence ID" value="NZ_BAGZ01000001.1"/>
</dbReference>
<dbReference type="Gene3D" id="3.90.550.10">
    <property type="entry name" value="Spore Coat Polysaccharide Biosynthesis Protein SpsA, Chain A"/>
    <property type="match status" value="1"/>
</dbReference>
<sequence length="338" mass="36650">MPAPPLSQECPDDLVLTVVVPVYNEESVLPLLVERLRPVLDGLDSPYEVVAVDDGSSDSSPVLLQRFRREWPELRILRLRANAGHQAAISAGLMRSRGDYVVTIDADLQDPPESIPIMLDLAREGQVDVVYGVRTDRSSDTAFKRRTAQAYYRIMRAAAGGDVPDQAGDYRLMSRATVDAVNALPEQHRVLRLVVPTLGFPSTSVPYQRAARAAGTSKYPLAKMLALTVDSLTGHSMAPLRLATWCGLLGGLAALGVLVYALVARALGHVIAGWTSTVVAVSAVGAVQLLCLGVLGEYVGRMYTMLQGRPTYYIAYDSREEEQRAPLRSGSHPSQDPV</sequence>
<keyword evidence="5 8" id="KW-0812">Transmembrane</keyword>
<comment type="caution">
    <text evidence="10">The sequence shown here is derived from an EMBL/GenBank/DDBJ whole genome shotgun (WGS) entry which is preliminary data.</text>
</comment>
<keyword evidence="3" id="KW-0328">Glycosyltransferase</keyword>
<keyword evidence="11" id="KW-1185">Reference proteome</keyword>
<evidence type="ECO:0000256" key="1">
    <source>
        <dbReference type="ARBA" id="ARBA00004141"/>
    </source>
</evidence>
<feature type="transmembrane region" description="Helical" evidence="8">
    <location>
        <begin position="269"/>
        <end position="295"/>
    </location>
</feature>
<dbReference type="eggNOG" id="COG1215">
    <property type="taxonomic scope" value="Bacteria"/>
</dbReference>
<dbReference type="Pfam" id="PF00535">
    <property type="entry name" value="Glycos_transf_2"/>
    <property type="match status" value="1"/>
</dbReference>
<evidence type="ECO:0000313" key="10">
    <source>
        <dbReference type="EMBL" id="GAB76496.1"/>
    </source>
</evidence>
<dbReference type="Proteomes" id="UP000008495">
    <property type="component" value="Unassembled WGS sequence"/>
</dbReference>
<dbReference type="PANTHER" id="PTHR48090:SF1">
    <property type="entry name" value="PROPHAGE BACTOPRENOL GLUCOSYL TRANSFERASE HOMOLOG"/>
    <property type="match status" value="1"/>
</dbReference>
<dbReference type="InterPro" id="IPR001173">
    <property type="entry name" value="Glyco_trans_2-like"/>
</dbReference>
<dbReference type="CDD" id="cd04187">
    <property type="entry name" value="DPM1_like_bac"/>
    <property type="match status" value="1"/>
</dbReference>
<evidence type="ECO:0000256" key="7">
    <source>
        <dbReference type="ARBA" id="ARBA00023136"/>
    </source>
</evidence>
<dbReference type="STRING" id="100225.SAMN05421595_1624"/>
<name>K6UKM2_9MICO</name>
<comment type="subcellular location">
    <subcellularLocation>
        <location evidence="1">Membrane</location>
        <topology evidence="1">Multi-pass membrane protein</topology>
    </subcellularLocation>
</comment>
<organism evidence="10 11">
    <name type="scientific">Austwickia chelonae NBRC 105200</name>
    <dbReference type="NCBI Taxonomy" id="1184607"/>
    <lineage>
        <taxon>Bacteria</taxon>
        <taxon>Bacillati</taxon>
        <taxon>Actinomycetota</taxon>
        <taxon>Actinomycetes</taxon>
        <taxon>Micrococcales</taxon>
        <taxon>Dermatophilaceae</taxon>
        <taxon>Austwickia</taxon>
    </lineage>
</organism>
<keyword evidence="4 10" id="KW-0808">Transferase</keyword>
<keyword evidence="6 8" id="KW-1133">Transmembrane helix</keyword>
<dbReference type="OrthoDB" id="9811884at2"/>
<gene>
    <name evidence="10" type="ORF">AUCHE_01_00580</name>
</gene>
<evidence type="ECO:0000256" key="8">
    <source>
        <dbReference type="SAM" id="Phobius"/>
    </source>
</evidence>
<feature type="domain" description="Glycosyltransferase 2-like" evidence="9">
    <location>
        <begin position="17"/>
        <end position="177"/>
    </location>
</feature>
<feature type="transmembrane region" description="Helical" evidence="8">
    <location>
        <begin position="242"/>
        <end position="263"/>
    </location>
</feature>
<dbReference type="GO" id="GO:0005886">
    <property type="term" value="C:plasma membrane"/>
    <property type="evidence" value="ECO:0007669"/>
    <property type="project" value="TreeGrafter"/>
</dbReference>
<dbReference type="AlphaFoldDB" id="K6UKM2"/>
<reference evidence="10 11" key="1">
    <citation type="submission" date="2012-08" db="EMBL/GenBank/DDBJ databases">
        <title>Whole genome shotgun sequence of Austwickia chelonae NBRC 105200.</title>
        <authorList>
            <person name="Yoshida I."/>
            <person name="Hosoyama A."/>
            <person name="Tsuchikane K."/>
            <person name="Katsumata H."/>
            <person name="Ando Y."/>
            <person name="Ohji S."/>
            <person name="Hamada M."/>
            <person name="Tamura T."/>
            <person name="Yamazoe A."/>
            <person name="Yamazaki S."/>
            <person name="Fujita N."/>
        </authorList>
    </citation>
    <scope>NUCLEOTIDE SEQUENCE [LARGE SCALE GENOMIC DNA]</scope>
    <source>
        <strain evidence="10 11">NBRC 105200</strain>
    </source>
</reference>
<evidence type="ECO:0000256" key="6">
    <source>
        <dbReference type="ARBA" id="ARBA00022989"/>
    </source>
</evidence>
<evidence type="ECO:0000313" key="11">
    <source>
        <dbReference type="Proteomes" id="UP000008495"/>
    </source>
</evidence>
<evidence type="ECO:0000256" key="2">
    <source>
        <dbReference type="ARBA" id="ARBA00006739"/>
    </source>
</evidence>
<evidence type="ECO:0000256" key="5">
    <source>
        <dbReference type="ARBA" id="ARBA00022692"/>
    </source>
</evidence>
<evidence type="ECO:0000259" key="9">
    <source>
        <dbReference type="Pfam" id="PF00535"/>
    </source>
</evidence>
<dbReference type="InterPro" id="IPR050256">
    <property type="entry name" value="Glycosyltransferase_2"/>
</dbReference>
<dbReference type="SUPFAM" id="SSF53448">
    <property type="entry name" value="Nucleotide-diphospho-sugar transferases"/>
    <property type="match status" value="1"/>
</dbReference>
<evidence type="ECO:0000256" key="4">
    <source>
        <dbReference type="ARBA" id="ARBA00022679"/>
    </source>
</evidence>
<protein>
    <submittedName>
        <fullName evidence="10">Putative glycosyltransferase</fullName>
    </submittedName>
</protein>
<keyword evidence="7 8" id="KW-0472">Membrane</keyword>
<dbReference type="EMBL" id="BAGZ01000001">
    <property type="protein sequence ID" value="GAB76496.1"/>
    <property type="molecule type" value="Genomic_DNA"/>
</dbReference>
<dbReference type="InterPro" id="IPR029044">
    <property type="entry name" value="Nucleotide-diphossugar_trans"/>
</dbReference>
<accession>K6UKM2</accession>